<keyword evidence="3" id="KW-0732">Signal</keyword>
<evidence type="ECO:0000313" key="8">
    <source>
        <dbReference type="Proteomes" id="UP000685013"/>
    </source>
</evidence>
<keyword evidence="7" id="KW-0675">Receptor</keyword>
<evidence type="ECO:0000259" key="6">
    <source>
        <dbReference type="Pfam" id="PF12819"/>
    </source>
</evidence>
<evidence type="ECO:0000256" key="5">
    <source>
        <dbReference type="ARBA" id="ARBA00023136"/>
    </source>
</evidence>
<evidence type="ECO:0000256" key="1">
    <source>
        <dbReference type="ARBA" id="ARBA00004167"/>
    </source>
</evidence>
<evidence type="ECO:0000313" key="7">
    <source>
        <dbReference type="EMBL" id="KAG6575495.1"/>
    </source>
</evidence>
<feature type="non-terminal residue" evidence="7">
    <location>
        <position position="1"/>
    </location>
</feature>
<protein>
    <submittedName>
        <fullName evidence="7">LRR receptor-like serine/threonine-protein kinase</fullName>
    </submittedName>
</protein>
<evidence type="ECO:0000256" key="4">
    <source>
        <dbReference type="ARBA" id="ARBA00022989"/>
    </source>
</evidence>
<keyword evidence="5" id="KW-0472">Membrane</keyword>
<accession>A0AAV6M642</accession>
<keyword evidence="7" id="KW-0418">Kinase</keyword>
<name>A0AAV6M642_9ROSI</name>
<gene>
    <name evidence="7" type="ORF">SDJN03_26134</name>
</gene>
<comment type="caution">
    <text evidence="7">The sequence shown here is derived from an EMBL/GenBank/DDBJ whole genome shotgun (WGS) entry which is preliminary data.</text>
</comment>
<organism evidence="7 8">
    <name type="scientific">Cucurbita argyrosperma subsp. sororia</name>
    <dbReference type="NCBI Taxonomy" id="37648"/>
    <lineage>
        <taxon>Eukaryota</taxon>
        <taxon>Viridiplantae</taxon>
        <taxon>Streptophyta</taxon>
        <taxon>Embryophyta</taxon>
        <taxon>Tracheophyta</taxon>
        <taxon>Spermatophyta</taxon>
        <taxon>Magnoliopsida</taxon>
        <taxon>eudicotyledons</taxon>
        <taxon>Gunneridae</taxon>
        <taxon>Pentapetalae</taxon>
        <taxon>rosids</taxon>
        <taxon>fabids</taxon>
        <taxon>Cucurbitales</taxon>
        <taxon>Cucurbitaceae</taxon>
        <taxon>Cucurbiteae</taxon>
        <taxon>Cucurbita</taxon>
    </lineage>
</organism>
<sequence length="131" mass="15237">MDTFYLPRKDKCMYIKHCRSHYDMYEVPSIVMSTTATPTNSSSSLKFKWNPDKVTTQYYVYMYFAEIVKTRVFHVILNEENLFGLLSPTYLSTRTFYSGTALHEPNGIYVVSLESTVNLTLPPLINAFEVY</sequence>
<dbReference type="AlphaFoldDB" id="A0AAV6M642"/>
<dbReference type="GO" id="GO:0016301">
    <property type="term" value="F:kinase activity"/>
    <property type="evidence" value="ECO:0007669"/>
    <property type="project" value="UniProtKB-KW"/>
</dbReference>
<dbReference type="Proteomes" id="UP000685013">
    <property type="component" value="Chromosome 17"/>
</dbReference>
<evidence type="ECO:0000256" key="3">
    <source>
        <dbReference type="ARBA" id="ARBA00022729"/>
    </source>
</evidence>
<proteinExistence type="predicted"/>
<dbReference type="GO" id="GO:0016020">
    <property type="term" value="C:membrane"/>
    <property type="evidence" value="ECO:0007669"/>
    <property type="project" value="UniProtKB-SubCell"/>
</dbReference>
<dbReference type="PANTHER" id="PTHR45631:SF202">
    <property type="entry name" value="SENESCENCE-INDUCED RECEPTOR-LIKE SERINE_THREONINE-PROTEIN KINASE"/>
    <property type="match status" value="1"/>
</dbReference>
<keyword evidence="7" id="KW-0808">Transferase</keyword>
<dbReference type="InterPro" id="IPR024788">
    <property type="entry name" value="Malectin-like_Carb-bd_dom"/>
</dbReference>
<keyword evidence="2" id="KW-0812">Transmembrane</keyword>
<dbReference type="EMBL" id="JAGKQH010000017">
    <property type="protein sequence ID" value="KAG6575495.1"/>
    <property type="molecule type" value="Genomic_DNA"/>
</dbReference>
<dbReference type="Pfam" id="PF12819">
    <property type="entry name" value="Malectin_like"/>
    <property type="match status" value="1"/>
</dbReference>
<feature type="domain" description="Malectin-like" evidence="6">
    <location>
        <begin position="21"/>
        <end position="131"/>
    </location>
</feature>
<dbReference type="PANTHER" id="PTHR45631">
    <property type="entry name" value="OS07G0107800 PROTEIN-RELATED"/>
    <property type="match status" value="1"/>
</dbReference>
<keyword evidence="8" id="KW-1185">Reference proteome</keyword>
<evidence type="ECO:0000256" key="2">
    <source>
        <dbReference type="ARBA" id="ARBA00022692"/>
    </source>
</evidence>
<keyword evidence="4" id="KW-1133">Transmembrane helix</keyword>
<comment type="subcellular location">
    <subcellularLocation>
        <location evidence="1">Membrane</location>
        <topology evidence="1">Single-pass membrane protein</topology>
    </subcellularLocation>
</comment>
<reference evidence="7 8" key="1">
    <citation type="journal article" date="2021" name="Hortic Res">
        <title>The domestication of Cucurbita argyrosperma as revealed by the genome of its wild relative.</title>
        <authorList>
            <person name="Barrera-Redondo J."/>
            <person name="Sanchez-de la Vega G."/>
            <person name="Aguirre-Liguori J.A."/>
            <person name="Castellanos-Morales G."/>
            <person name="Gutierrez-Guerrero Y.T."/>
            <person name="Aguirre-Dugua X."/>
            <person name="Aguirre-Planter E."/>
            <person name="Tenaillon M.I."/>
            <person name="Lira-Saade R."/>
            <person name="Eguiarte L.E."/>
        </authorList>
    </citation>
    <scope>NUCLEOTIDE SEQUENCE [LARGE SCALE GENOMIC DNA]</scope>
    <source>
        <strain evidence="7">JBR-2021</strain>
    </source>
</reference>